<protein>
    <submittedName>
        <fullName evidence="1">Uncharacterized protein</fullName>
    </submittedName>
</protein>
<evidence type="ECO:0000313" key="1">
    <source>
        <dbReference type="EMBL" id="CAJ2639723.1"/>
    </source>
</evidence>
<keyword evidence="2" id="KW-1185">Reference proteome</keyword>
<reference evidence="1" key="1">
    <citation type="submission" date="2023-10" db="EMBL/GenBank/DDBJ databases">
        <authorList>
            <person name="Rodriguez Cubillos JULIANA M."/>
            <person name="De Vega J."/>
        </authorList>
    </citation>
    <scope>NUCLEOTIDE SEQUENCE</scope>
</reference>
<dbReference type="EMBL" id="CASHSV030000024">
    <property type="protein sequence ID" value="CAJ2639723.1"/>
    <property type="molecule type" value="Genomic_DNA"/>
</dbReference>
<accession>A0ACB0J458</accession>
<gene>
    <name evidence="1" type="ORF">MILVUS5_LOCUS9703</name>
</gene>
<proteinExistence type="predicted"/>
<comment type="caution">
    <text evidence="1">The sequence shown here is derived from an EMBL/GenBank/DDBJ whole genome shotgun (WGS) entry which is preliminary data.</text>
</comment>
<name>A0ACB0J458_TRIPR</name>
<evidence type="ECO:0000313" key="2">
    <source>
        <dbReference type="Proteomes" id="UP001177021"/>
    </source>
</evidence>
<organism evidence="1 2">
    <name type="scientific">Trifolium pratense</name>
    <name type="common">Red clover</name>
    <dbReference type="NCBI Taxonomy" id="57577"/>
    <lineage>
        <taxon>Eukaryota</taxon>
        <taxon>Viridiplantae</taxon>
        <taxon>Streptophyta</taxon>
        <taxon>Embryophyta</taxon>
        <taxon>Tracheophyta</taxon>
        <taxon>Spermatophyta</taxon>
        <taxon>Magnoliopsida</taxon>
        <taxon>eudicotyledons</taxon>
        <taxon>Gunneridae</taxon>
        <taxon>Pentapetalae</taxon>
        <taxon>rosids</taxon>
        <taxon>fabids</taxon>
        <taxon>Fabales</taxon>
        <taxon>Fabaceae</taxon>
        <taxon>Papilionoideae</taxon>
        <taxon>50 kb inversion clade</taxon>
        <taxon>NPAAA clade</taxon>
        <taxon>Hologalegina</taxon>
        <taxon>IRL clade</taxon>
        <taxon>Trifolieae</taxon>
        <taxon>Trifolium</taxon>
    </lineage>
</organism>
<dbReference type="Proteomes" id="UP001177021">
    <property type="component" value="Unassembled WGS sequence"/>
</dbReference>
<sequence length="739" mass="83747">MSHLDHVESRVPDFEELVMSGNWKDIINLYKSDKNYQTLKVKNRGTALHVAVSNGDLEGVKLLVNVLLSMWKDDDKKHPLRRLNERGSTPLHIAAYRGFLRMCQYIIGENGERKDLITINNDDGETPLFWAVQGNSKKTFVYLHNFFPHEVNLVMDYKGTTILHVAIQREMFDLANIIMHCYASSKINSEMNENGVTPLGELATRTSAFECGNHLSWWEKILYKCFPLKLQDAKTEFESLRESVKKGPYLLKTRCHNRCCTCCTCILVGPTAELDAAQSGDISIQLSDVEEIQTEDKVESIFDQLFKWPIVSLLNLDKIKITKRKCLYANRLLDELMVNFNESYWGGGDEPPDDEERDEEEAKDVMKIGAKYHEGALKKARNDVVVIMQELISKLPITSNKKRVLLEAMMDIETKLLEEKNVKKNSTYLVAAKHGIVEITRRLEENIIGVIHDRNSNDENVLLLAVKYRQPQIVEELHSKSSFKDKSIFTSLCQQVDNNGNTMLHLAAYTSLNKETTWTISGPAMQMMCDVKWYKYIQRTVPRHFKHRTNKDEKTPGEIFKEEHEELLQKSTDWLKDTAESCSVVAALIAGLSFATSGSVPGGNNDSGKPTLEGQPAFEGFAVSSLIGLYSSGIALIMFLSILTSRKQIEDFGINLPAKLLAGLTSLFISIVAMFISFCSGHFFVLTDKYAKHDILFYLFIAFSIPVIFYGAMQLPLYIDLLNIILKKSPPPSIKGVHL</sequence>